<dbReference type="RefSeq" id="XP_069203504.1">
    <property type="nucleotide sequence ID" value="XM_069347658.1"/>
</dbReference>
<keyword evidence="11" id="KW-1185">Reference proteome</keyword>
<evidence type="ECO:0000256" key="1">
    <source>
        <dbReference type="ARBA" id="ARBA00004123"/>
    </source>
</evidence>
<keyword evidence="5" id="KW-0804">Transcription</keyword>
<dbReference type="Pfam" id="PF07524">
    <property type="entry name" value="Bromo_TP"/>
    <property type="match status" value="1"/>
</dbReference>
<proteinExistence type="inferred from homology"/>
<dbReference type="InterPro" id="IPR009072">
    <property type="entry name" value="Histone-fold"/>
</dbReference>
<comment type="similarity">
    <text evidence="2">Belongs to the TAF8 family.</text>
</comment>
<dbReference type="EMBL" id="JBFMKM010000003">
    <property type="protein sequence ID" value="KAL1310655.1"/>
    <property type="molecule type" value="Genomic_DNA"/>
</dbReference>
<dbReference type="CDD" id="cd08049">
    <property type="entry name" value="TAF8"/>
    <property type="match status" value="1"/>
</dbReference>
<evidence type="ECO:0000313" key="10">
    <source>
        <dbReference type="EMBL" id="KAL1310655.1"/>
    </source>
</evidence>
<protein>
    <recommendedName>
        <fullName evidence="3">Transcription initiation factor TFIID subunit 8</fullName>
    </recommendedName>
</protein>
<dbReference type="InterPro" id="IPR006565">
    <property type="entry name" value="BTP"/>
</dbReference>
<dbReference type="PANTHER" id="PTHR46469">
    <property type="entry name" value="TRANSCRIPTION INITIATION FACTOR TFIID SUBUNIT 8"/>
    <property type="match status" value="1"/>
</dbReference>
<dbReference type="PANTHER" id="PTHR46469:SF1">
    <property type="entry name" value="TRANSCRIPTION INITIATION FACTOR TFIID SUBUNIT 8"/>
    <property type="match status" value="1"/>
</dbReference>
<feature type="compositionally biased region" description="Acidic residues" evidence="7">
    <location>
        <begin position="302"/>
        <end position="314"/>
    </location>
</feature>
<evidence type="ECO:0000256" key="5">
    <source>
        <dbReference type="ARBA" id="ARBA00023163"/>
    </source>
</evidence>
<dbReference type="Proteomes" id="UP001562354">
    <property type="component" value="Unassembled WGS sequence"/>
</dbReference>
<dbReference type="InterPro" id="IPR037818">
    <property type="entry name" value="TAF8"/>
</dbReference>
<name>A0ABR3PM89_9PEZI</name>
<dbReference type="GeneID" id="95974626"/>
<organism evidence="10 11">
    <name type="scientific">Neodothiora populina</name>
    <dbReference type="NCBI Taxonomy" id="2781224"/>
    <lineage>
        <taxon>Eukaryota</taxon>
        <taxon>Fungi</taxon>
        <taxon>Dikarya</taxon>
        <taxon>Ascomycota</taxon>
        <taxon>Pezizomycotina</taxon>
        <taxon>Dothideomycetes</taxon>
        <taxon>Dothideomycetidae</taxon>
        <taxon>Dothideales</taxon>
        <taxon>Dothioraceae</taxon>
        <taxon>Neodothiora</taxon>
    </lineage>
</organism>
<evidence type="ECO:0000259" key="9">
    <source>
        <dbReference type="Pfam" id="PF10406"/>
    </source>
</evidence>
<evidence type="ECO:0000256" key="6">
    <source>
        <dbReference type="ARBA" id="ARBA00023242"/>
    </source>
</evidence>
<evidence type="ECO:0000256" key="2">
    <source>
        <dbReference type="ARBA" id="ARBA00008767"/>
    </source>
</evidence>
<feature type="region of interest" description="Disordered" evidence="7">
    <location>
        <begin position="1"/>
        <end position="38"/>
    </location>
</feature>
<feature type="region of interest" description="Disordered" evidence="7">
    <location>
        <begin position="326"/>
        <end position="382"/>
    </location>
</feature>
<evidence type="ECO:0000256" key="7">
    <source>
        <dbReference type="SAM" id="MobiDB-lite"/>
    </source>
</evidence>
<evidence type="ECO:0000256" key="3">
    <source>
        <dbReference type="ARBA" id="ARBA00017307"/>
    </source>
</evidence>
<accession>A0ABR3PM89</accession>
<feature type="domain" description="Bromodomain associated" evidence="8">
    <location>
        <begin position="64"/>
        <end position="128"/>
    </location>
</feature>
<feature type="compositionally biased region" description="Gly residues" evidence="7">
    <location>
        <begin position="373"/>
        <end position="382"/>
    </location>
</feature>
<dbReference type="Gene3D" id="1.10.20.10">
    <property type="entry name" value="Histone, subunit A"/>
    <property type="match status" value="1"/>
</dbReference>
<comment type="subcellular location">
    <subcellularLocation>
        <location evidence="1">Nucleus</location>
    </subcellularLocation>
</comment>
<comment type="caution">
    <text evidence="10">The sequence shown here is derived from an EMBL/GenBank/DDBJ whole genome shotgun (WGS) entry which is preliminary data.</text>
</comment>
<keyword evidence="6" id="KW-0539">Nucleus</keyword>
<dbReference type="Pfam" id="PF10406">
    <property type="entry name" value="TAF8_C"/>
    <property type="match status" value="1"/>
</dbReference>
<evidence type="ECO:0000256" key="4">
    <source>
        <dbReference type="ARBA" id="ARBA00023015"/>
    </source>
</evidence>
<feature type="domain" description="Transcription factor TFIID subunit 8 C-terminal" evidence="9">
    <location>
        <begin position="208"/>
        <end position="256"/>
    </location>
</feature>
<keyword evidence="4" id="KW-0805">Transcription regulation</keyword>
<dbReference type="CDD" id="cd00076">
    <property type="entry name" value="HFD_SF"/>
    <property type="match status" value="1"/>
</dbReference>
<evidence type="ECO:0000259" key="8">
    <source>
        <dbReference type="Pfam" id="PF07524"/>
    </source>
</evidence>
<dbReference type="InterPro" id="IPR019473">
    <property type="entry name" value="TFIID_su8_C"/>
</dbReference>
<sequence>MTDDASGPARSLKRRRTSSSTASSSTKAQLQQQQKRNHHHELHNLQALPPHTELAPQDATFTQSQLLRSICAALTIAGYDSVKPSALESFRAMVEEYMLRFLADARTSMHSARRTSLLPSDMTFALTRAHHSCPAPGAALLADHKAAHALTSSDLEPHLALSLPVALSAPSVAAPAPPEAPPPDLSSMLGPDLLTPAISTQEVATTSYIPPHFPALPSRHSYMSTQTFTERQGNARAIREKATEEGILAEKALRRLTAASRAQEMKRIKERDSKRVATSRGNRWIMLRERREGSWRDVLGELMDDDDGDEDDDGLLDKDKDELGFDVATESNNKKKASHQDDGDGDGANSIEALLRSGGVNVDHDRGHWRRGAGPGAGAVVR</sequence>
<feature type="compositionally biased region" description="Low complexity" evidence="7">
    <location>
        <begin position="18"/>
        <end position="34"/>
    </location>
</feature>
<reference evidence="10 11" key="1">
    <citation type="submission" date="2024-07" db="EMBL/GenBank/DDBJ databases">
        <title>Draft sequence of the Neodothiora populina.</title>
        <authorList>
            <person name="Drown D.D."/>
            <person name="Schuette U.S."/>
            <person name="Buechlein A.B."/>
            <person name="Rusch D.R."/>
            <person name="Winton L.W."/>
            <person name="Adams G.A."/>
        </authorList>
    </citation>
    <scope>NUCLEOTIDE SEQUENCE [LARGE SCALE GENOMIC DNA]</scope>
    <source>
        <strain evidence="10 11">CPC 39397</strain>
    </source>
</reference>
<evidence type="ECO:0000313" key="11">
    <source>
        <dbReference type="Proteomes" id="UP001562354"/>
    </source>
</evidence>
<gene>
    <name evidence="10" type="ORF">AAFC00_000923</name>
</gene>
<feature type="region of interest" description="Disordered" evidence="7">
    <location>
        <begin position="301"/>
        <end position="320"/>
    </location>
</feature>